<proteinExistence type="predicted"/>
<protein>
    <submittedName>
        <fullName evidence="1">Uncharacterized protein</fullName>
    </submittedName>
</protein>
<evidence type="ECO:0000313" key="2">
    <source>
        <dbReference type="Proteomes" id="UP001428341"/>
    </source>
</evidence>
<evidence type="ECO:0000313" key="1">
    <source>
        <dbReference type="EMBL" id="KAK9187091.1"/>
    </source>
</evidence>
<keyword evidence="2" id="KW-1185">Reference proteome</keyword>
<dbReference type="InterPro" id="IPR004252">
    <property type="entry name" value="Probable_transposase_24"/>
</dbReference>
<dbReference type="EMBL" id="JBCGBO010000007">
    <property type="protein sequence ID" value="KAK9187091.1"/>
    <property type="molecule type" value="Genomic_DNA"/>
</dbReference>
<gene>
    <name evidence="1" type="ORF">WN944_018481</name>
</gene>
<organism evidence="1 2">
    <name type="scientific">Citrus x changshan-huyou</name>
    <dbReference type="NCBI Taxonomy" id="2935761"/>
    <lineage>
        <taxon>Eukaryota</taxon>
        <taxon>Viridiplantae</taxon>
        <taxon>Streptophyta</taxon>
        <taxon>Embryophyta</taxon>
        <taxon>Tracheophyta</taxon>
        <taxon>Spermatophyta</taxon>
        <taxon>Magnoliopsida</taxon>
        <taxon>eudicotyledons</taxon>
        <taxon>Gunneridae</taxon>
        <taxon>Pentapetalae</taxon>
        <taxon>rosids</taxon>
        <taxon>malvids</taxon>
        <taxon>Sapindales</taxon>
        <taxon>Rutaceae</taxon>
        <taxon>Aurantioideae</taxon>
        <taxon>Citrus</taxon>
    </lineage>
</organism>
<name>A0AAP0LUW0_9ROSI</name>
<accession>A0AAP0LUW0</accession>
<comment type="caution">
    <text evidence="1">The sequence shown here is derived from an EMBL/GenBank/DDBJ whole genome shotgun (WGS) entry which is preliminary data.</text>
</comment>
<dbReference type="AlphaFoldDB" id="A0AAP0LUW0"/>
<dbReference type="Proteomes" id="UP001428341">
    <property type="component" value="Unassembled WGS sequence"/>
</dbReference>
<sequence>MSAMGRSWRNYKSVLTHKIRALVKSNDVTRKLEALKGLKPRNIKSEQQWQMFKMQERPNSPITRVDVWIRAHTKKDRTAINEDVAEKLKKINEYQRTQVSEDASTIHGDALTHVLGKERNGRVRGIGSGVTPTLMNLEALSKSHTVQIKMELKDLKKLFEELKAAFIKNTSKQADRIDIDSMMKNSRDIRLDHNETSHKRKCSEDISHAKLSDDFYDFYKCYASFIVDPQNSV</sequence>
<dbReference type="Pfam" id="PF03004">
    <property type="entry name" value="Transposase_24"/>
    <property type="match status" value="1"/>
</dbReference>
<reference evidence="1 2" key="1">
    <citation type="submission" date="2024-05" db="EMBL/GenBank/DDBJ databases">
        <title>Haplotype-resolved chromosome-level genome assembly of Huyou (Citrus changshanensis).</title>
        <authorList>
            <person name="Miao C."/>
            <person name="Chen W."/>
            <person name="Wu Y."/>
            <person name="Wang L."/>
            <person name="Zhao S."/>
            <person name="Grierson D."/>
            <person name="Xu C."/>
            <person name="Chen K."/>
        </authorList>
    </citation>
    <scope>NUCLEOTIDE SEQUENCE [LARGE SCALE GENOMIC DNA]</scope>
    <source>
        <strain evidence="1">01-14</strain>
        <tissue evidence="1">Leaf</tissue>
    </source>
</reference>